<proteinExistence type="inferred from homology"/>
<organism evidence="3 4">
    <name type="scientific">Paragonimus westermani</name>
    <dbReference type="NCBI Taxonomy" id="34504"/>
    <lineage>
        <taxon>Eukaryota</taxon>
        <taxon>Metazoa</taxon>
        <taxon>Spiralia</taxon>
        <taxon>Lophotrochozoa</taxon>
        <taxon>Platyhelminthes</taxon>
        <taxon>Trematoda</taxon>
        <taxon>Digenea</taxon>
        <taxon>Plagiorchiida</taxon>
        <taxon>Troglotremata</taxon>
        <taxon>Troglotrematidae</taxon>
        <taxon>Paragonimus</taxon>
    </lineage>
</organism>
<keyword evidence="2" id="KW-0732">Signal</keyword>
<reference evidence="3 4" key="1">
    <citation type="submission" date="2019-07" db="EMBL/GenBank/DDBJ databases">
        <title>Annotation for the trematode Paragonimus westermani.</title>
        <authorList>
            <person name="Choi Y.-J."/>
        </authorList>
    </citation>
    <scope>NUCLEOTIDE SEQUENCE [LARGE SCALE GENOMIC DNA]</scope>
    <source>
        <strain evidence="3">180907_Pwestermani</strain>
    </source>
</reference>
<dbReference type="InterPro" id="IPR015419">
    <property type="entry name" value="CTAG/Pcc1"/>
</dbReference>
<name>A0A8T0DDA5_9TREM</name>
<dbReference type="Gene3D" id="3.30.310.50">
    <property type="entry name" value="Alpha-D-phosphohexomutase, C-terminal domain"/>
    <property type="match status" value="1"/>
</dbReference>
<keyword evidence="4" id="KW-1185">Reference proteome</keyword>
<feature type="signal peptide" evidence="2">
    <location>
        <begin position="1"/>
        <end position="19"/>
    </location>
</feature>
<evidence type="ECO:0000256" key="2">
    <source>
        <dbReference type="SAM" id="SignalP"/>
    </source>
</evidence>
<evidence type="ECO:0000313" key="3">
    <source>
        <dbReference type="EMBL" id="KAF8565760.1"/>
    </source>
</evidence>
<dbReference type="Proteomes" id="UP000699462">
    <property type="component" value="Unassembled WGS sequence"/>
</dbReference>
<dbReference type="AlphaFoldDB" id="A0A8T0DDA5"/>
<dbReference type="Pfam" id="PF15786">
    <property type="entry name" value="PET117"/>
    <property type="match status" value="1"/>
</dbReference>
<sequence length="167" mass="18302">MSTASKVTLGLSCLFTVSTFVYVHIAQVAEREVKQYARKLNVKSKKLKSRSQLLQYRSTNPIDMVHSPTAYQLGVHLQFPDERSATIALRTLSVDAPPPRSSVTQTFHQDGKNLICQCVTPLSSDSKCDPALQLGKLRIAAHAVVDLACLVLETVEAFRSSLNGSTN</sequence>
<feature type="chain" id="PRO_5035723531" evidence="2">
    <location>
        <begin position="20"/>
        <end position="167"/>
    </location>
</feature>
<dbReference type="InterPro" id="IPR031568">
    <property type="entry name" value="Pet117"/>
</dbReference>
<dbReference type="EMBL" id="JTDF01006160">
    <property type="protein sequence ID" value="KAF8565760.1"/>
    <property type="molecule type" value="Genomic_DNA"/>
</dbReference>
<gene>
    <name evidence="3" type="ORF">P879_08709</name>
</gene>
<dbReference type="Pfam" id="PF09341">
    <property type="entry name" value="Pcc1"/>
    <property type="match status" value="1"/>
</dbReference>
<comment type="caution">
    <text evidence="3">The sequence shown here is derived from an EMBL/GenBank/DDBJ whole genome shotgun (WGS) entry which is preliminary data.</text>
</comment>
<comment type="similarity">
    <text evidence="1">Belongs to the CTAG/PCC1 family.</text>
</comment>
<evidence type="ECO:0000313" key="4">
    <source>
        <dbReference type="Proteomes" id="UP000699462"/>
    </source>
</evidence>
<evidence type="ECO:0000256" key="1">
    <source>
        <dbReference type="ARBA" id="ARBA00007073"/>
    </source>
</evidence>
<protein>
    <submittedName>
        <fullName evidence="3">Uncharacterized protein</fullName>
    </submittedName>
</protein>
<dbReference type="OrthoDB" id="10025739at2759"/>
<accession>A0A8T0DDA5</accession>